<feature type="compositionally biased region" description="Basic and acidic residues" evidence="1">
    <location>
        <begin position="336"/>
        <end position="350"/>
    </location>
</feature>
<evidence type="ECO:0000256" key="1">
    <source>
        <dbReference type="SAM" id="MobiDB-lite"/>
    </source>
</evidence>
<feature type="region of interest" description="Disordered" evidence="1">
    <location>
        <begin position="118"/>
        <end position="142"/>
    </location>
</feature>
<feature type="region of interest" description="Disordered" evidence="1">
    <location>
        <begin position="322"/>
        <end position="350"/>
    </location>
</feature>
<sequence>MRVAVVGASGNIGTAFLRWVAAERDVTVVGVSRRKPPLPPPREVEWCTADVADPAGAAALRRAFAGADAVVNLAWASGPGHDEDLARRTNVDGAERVATAAVEAGVPHLVALSSIGAYSPAPKDRRTSEDWPTDGVGSSPYSRQKAAVERIMDRVEHAHPDLLVTRVRPALVLPRPGTGETRRDAGPTPPPQVFRLARRRLPVLPLPSRLVLQFVHADDVADAVLRILRRRVPGAFNLAAEPALPPRRLADLLGARHAPVPLSAARAAAWVRWTLRARPSSPGWVDLAAAIPLLSTERARAELGWRPGRSAEEAVTEALSGLPDRPGWAAGAARRPWGDRSEHAVRPALP</sequence>
<dbReference type="PANTHER" id="PTHR48079">
    <property type="entry name" value="PROTEIN YEEZ"/>
    <property type="match status" value="1"/>
</dbReference>
<dbReference type="Proteomes" id="UP001205311">
    <property type="component" value="Unassembled WGS sequence"/>
</dbReference>
<proteinExistence type="predicted"/>
<keyword evidence="4" id="KW-1185">Reference proteome</keyword>
<dbReference type="PANTHER" id="PTHR48079:SF6">
    <property type="entry name" value="NAD(P)-BINDING DOMAIN-CONTAINING PROTEIN-RELATED"/>
    <property type="match status" value="1"/>
</dbReference>
<evidence type="ECO:0000313" key="4">
    <source>
        <dbReference type="Proteomes" id="UP001205311"/>
    </source>
</evidence>
<dbReference type="InterPro" id="IPR036291">
    <property type="entry name" value="NAD(P)-bd_dom_sf"/>
</dbReference>
<dbReference type="Gene3D" id="3.40.50.720">
    <property type="entry name" value="NAD(P)-binding Rossmann-like Domain"/>
    <property type="match status" value="1"/>
</dbReference>
<feature type="region of interest" description="Disordered" evidence="1">
    <location>
        <begin position="173"/>
        <end position="192"/>
    </location>
</feature>
<protein>
    <submittedName>
        <fullName evidence="3">Nucleoside-diphosphate-sugar epimerase</fullName>
    </submittedName>
</protein>
<name>A0ABT1HYU1_STRSD</name>
<organism evidence="3 4">
    <name type="scientific">Streptoalloteichus tenebrarius (strain ATCC 17920 / DSM 40477 / JCM 4838 / CBS 697.72 / NBRC 16177 / NCIMB 11028 / NRRL B-12390 / A12253. 1 / ISP 5477)</name>
    <name type="common">Streptomyces tenebrarius</name>
    <dbReference type="NCBI Taxonomy" id="1933"/>
    <lineage>
        <taxon>Bacteria</taxon>
        <taxon>Bacillati</taxon>
        <taxon>Actinomycetota</taxon>
        <taxon>Actinomycetes</taxon>
        <taxon>Pseudonocardiales</taxon>
        <taxon>Pseudonocardiaceae</taxon>
        <taxon>Streptoalloteichus</taxon>
    </lineage>
</organism>
<evidence type="ECO:0000313" key="3">
    <source>
        <dbReference type="EMBL" id="MCP2260664.1"/>
    </source>
</evidence>
<dbReference type="RefSeq" id="WP_253671512.1">
    <property type="nucleotide sequence ID" value="NZ_JAMTCP010000030.1"/>
</dbReference>
<dbReference type="InterPro" id="IPR051783">
    <property type="entry name" value="NAD(P)-dependent_oxidoreduct"/>
</dbReference>
<feature type="compositionally biased region" description="Low complexity" evidence="1">
    <location>
        <begin position="323"/>
        <end position="335"/>
    </location>
</feature>
<evidence type="ECO:0000259" key="2">
    <source>
        <dbReference type="Pfam" id="PF01370"/>
    </source>
</evidence>
<feature type="domain" description="NAD-dependent epimerase/dehydratase" evidence="2">
    <location>
        <begin position="3"/>
        <end position="239"/>
    </location>
</feature>
<dbReference type="SUPFAM" id="SSF51735">
    <property type="entry name" value="NAD(P)-binding Rossmann-fold domains"/>
    <property type="match status" value="1"/>
</dbReference>
<dbReference type="InterPro" id="IPR001509">
    <property type="entry name" value="Epimerase_deHydtase"/>
</dbReference>
<comment type="caution">
    <text evidence="3">The sequence shown here is derived from an EMBL/GenBank/DDBJ whole genome shotgun (WGS) entry which is preliminary data.</text>
</comment>
<dbReference type="Pfam" id="PF01370">
    <property type="entry name" value="Epimerase"/>
    <property type="match status" value="1"/>
</dbReference>
<reference evidence="3 4" key="1">
    <citation type="submission" date="2022-06" db="EMBL/GenBank/DDBJ databases">
        <title>Genomic Encyclopedia of Archaeal and Bacterial Type Strains, Phase II (KMG-II): from individual species to whole genera.</title>
        <authorList>
            <person name="Goeker M."/>
        </authorList>
    </citation>
    <scope>NUCLEOTIDE SEQUENCE [LARGE SCALE GENOMIC DNA]</scope>
    <source>
        <strain evidence="3 4">DSM 40477</strain>
    </source>
</reference>
<gene>
    <name evidence="3" type="ORF">LX15_004384</name>
</gene>
<accession>A0ABT1HYU1</accession>
<dbReference type="EMBL" id="JAMTCP010000030">
    <property type="protein sequence ID" value="MCP2260664.1"/>
    <property type="molecule type" value="Genomic_DNA"/>
</dbReference>